<feature type="chain" id="PRO_5023905069" evidence="1">
    <location>
        <begin position="29"/>
        <end position="188"/>
    </location>
</feature>
<dbReference type="AlphaFoldDB" id="A0A5J5JUL7"/>
<dbReference type="RefSeq" id="WP_150937485.1">
    <property type="nucleotide sequence ID" value="NZ_VYTZ01000012.1"/>
</dbReference>
<evidence type="ECO:0000256" key="1">
    <source>
        <dbReference type="SAM" id="SignalP"/>
    </source>
</evidence>
<evidence type="ECO:0000313" key="3">
    <source>
        <dbReference type="Proteomes" id="UP000327011"/>
    </source>
</evidence>
<reference evidence="2 3" key="1">
    <citation type="submission" date="2019-09" db="EMBL/GenBank/DDBJ databases">
        <title>Screening of Novel Bioactive Compounds from Soil-Associated.</title>
        <authorList>
            <person name="Gong X."/>
        </authorList>
    </citation>
    <scope>NUCLEOTIDE SEQUENCE [LARGE SCALE GENOMIC DNA]</scope>
    <source>
        <strain evidence="2 3">Gxj-6</strain>
    </source>
</reference>
<sequence length="188" mass="20973">MRTFSKALSAVAVAAGLSATTMTSPASAAVTIKVEQVFSQTVWEWTGYQFTCPPNQVLTGRSHYGDENAKTTYFCSRILINGLQVEVHAGDWTSPQRESKSDYSAPNDQVVVGRWHEGDENGYTRYRTAALYWSTRQIRLVDGEVSGQYTESSHTWQARAGKVMTGRTHYGDENGKTTYRSASVYFDE</sequence>
<evidence type="ECO:0000313" key="2">
    <source>
        <dbReference type="EMBL" id="KAA9375196.1"/>
    </source>
</evidence>
<dbReference type="Proteomes" id="UP000327011">
    <property type="component" value="Unassembled WGS sequence"/>
</dbReference>
<organism evidence="2 3">
    <name type="scientific">Microbispora cellulosiformans</name>
    <dbReference type="NCBI Taxonomy" id="2614688"/>
    <lineage>
        <taxon>Bacteria</taxon>
        <taxon>Bacillati</taxon>
        <taxon>Actinomycetota</taxon>
        <taxon>Actinomycetes</taxon>
        <taxon>Streptosporangiales</taxon>
        <taxon>Streptosporangiaceae</taxon>
        <taxon>Microbispora</taxon>
    </lineage>
</organism>
<keyword evidence="1" id="KW-0732">Signal</keyword>
<protein>
    <submittedName>
        <fullName evidence="2">Uncharacterized protein</fullName>
    </submittedName>
</protein>
<keyword evidence="3" id="KW-1185">Reference proteome</keyword>
<dbReference type="EMBL" id="VYTZ01000012">
    <property type="protein sequence ID" value="KAA9375196.1"/>
    <property type="molecule type" value="Genomic_DNA"/>
</dbReference>
<comment type="caution">
    <text evidence="2">The sequence shown here is derived from an EMBL/GenBank/DDBJ whole genome shotgun (WGS) entry which is preliminary data.</text>
</comment>
<gene>
    <name evidence="2" type="ORF">F5972_27850</name>
</gene>
<name>A0A5J5JUL7_9ACTN</name>
<proteinExistence type="predicted"/>
<feature type="signal peptide" evidence="1">
    <location>
        <begin position="1"/>
        <end position="28"/>
    </location>
</feature>
<accession>A0A5J5JUL7</accession>